<name>A0ABX1NL02_9RHOO</name>
<dbReference type="Proteomes" id="UP000634522">
    <property type="component" value="Unassembled WGS sequence"/>
</dbReference>
<keyword evidence="4" id="KW-1185">Reference proteome</keyword>
<feature type="domain" description="Putative Flp pilus-assembly TadG-like N-terminal" evidence="2">
    <location>
        <begin position="13"/>
        <end position="59"/>
    </location>
</feature>
<sequence>MPVVITSRSRQRGVVAIMAGLTAVTLFAFGGLVLDLGHLYIAKSELQNASDAAALAGAKELNNKLSGVTAAVNKAIAIAAQHRYDFSKPVSITIANIRVASCPNANNLNTWSRPSLRSPTCTFVPAASITSDAQASGLSFLEVDTGTQSLNTYLMRVAGAAFNTTQTAGYSVAGQFLTNVTPIGVCAIDPDNKTRKYTYPDGSSELIELGFRRGVSYNIIQLNPLGGSNGTPFLINPVDAPPAACDPSHSSANFTAPFVCQGNSAVVSGDDFAGTKVYVNTGFSAGPIQRALNSRFAEFGGGSPCDPGSAPSDSNIKHFKANATPPGAAGHPRDWMEHDASVLPNRQTVSLNEELNPLNTTNLHEPNYWPFATPPSLNPNPYAPNPPPTPPTLPFEQYGALWSYTRAYHADGSSPPKAGLPFDATNAEWAKIYNGGNATTAGGRNLLSSYPSSLGSGFPVGTPAAQPSPYNQTSGDYFDAPPPMYRPGVPHRRVLNIVIVDCRAFVGSGGLSCQALDVKGIGKFFMQIPADLNGSPKRIETEFAGLVDPIPTGGIRLYR</sequence>
<protein>
    <recommendedName>
        <fullName evidence="2">Putative Flp pilus-assembly TadG-like N-terminal domain-containing protein</fullName>
    </recommendedName>
</protein>
<evidence type="ECO:0000313" key="3">
    <source>
        <dbReference type="EMBL" id="NMG00004.1"/>
    </source>
</evidence>
<dbReference type="EMBL" id="WTVS01000060">
    <property type="protein sequence ID" value="NMG00004.1"/>
    <property type="molecule type" value="Genomic_DNA"/>
</dbReference>
<keyword evidence="1" id="KW-0812">Transmembrane</keyword>
<dbReference type="InterPro" id="IPR028087">
    <property type="entry name" value="Tad_N"/>
</dbReference>
<proteinExistence type="predicted"/>
<keyword evidence="1" id="KW-1133">Transmembrane helix</keyword>
<feature type="transmembrane region" description="Helical" evidence="1">
    <location>
        <begin position="12"/>
        <end position="34"/>
    </location>
</feature>
<accession>A0ABX1NL02</accession>
<dbReference type="RefSeq" id="WP_169142538.1">
    <property type="nucleotide sequence ID" value="NZ_WTVS01000060.1"/>
</dbReference>
<evidence type="ECO:0000313" key="4">
    <source>
        <dbReference type="Proteomes" id="UP000634522"/>
    </source>
</evidence>
<evidence type="ECO:0000259" key="2">
    <source>
        <dbReference type="Pfam" id="PF13400"/>
    </source>
</evidence>
<organism evidence="3 4">
    <name type="scientific">Aromatoleum toluolicum</name>
    <dbReference type="NCBI Taxonomy" id="90060"/>
    <lineage>
        <taxon>Bacteria</taxon>
        <taxon>Pseudomonadati</taxon>
        <taxon>Pseudomonadota</taxon>
        <taxon>Betaproteobacteria</taxon>
        <taxon>Rhodocyclales</taxon>
        <taxon>Rhodocyclaceae</taxon>
        <taxon>Aromatoleum</taxon>
    </lineage>
</organism>
<gene>
    <name evidence="3" type="ORF">GPA27_21745</name>
</gene>
<keyword evidence="1" id="KW-0472">Membrane</keyword>
<evidence type="ECO:0000256" key="1">
    <source>
        <dbReference type="SAM" id="Phobius"/>
    </source>
</evidence>
<dbReference type="Pfam" id="PF13400">
    <property type="entry name" value="Tad"/>
    <property type="match status" value="1"/>
</dbReference>
<comment type="caution">
    <text evidence="3">The sequence shown here is derived from an EMBL/GenBank/DDBJ whole genome shotgun (WGS) entry which is preliminary data.</text>
</comment>
<reference evidence="3 4" key="1">
    <citation type="submission" date="2019-12" db="EMBL/GenBank/DDBJ databases">
        <title>Comparative genomics gives insights into the taxonomy of the Azoarcus-Aromatoleum group and reveals separate origins of nif in the plant-associated Azoarcus and non-plant-associated Aromatoleum sub-groups.</title>
        <authorList>
            <person name="Lafos M."/>
            <person name="Maluk M."/>
            <person name="Batista M."/>
            <person name="Junghare M."/>
            <person name="Carmona M."/>
            <person name="Faoro H."/>
            <person name="Cruz L.M."/>
            <person name="Battistoni F."/>
            <person name="De Souza E."/>
            <person name="Pedrosa F."/>
            <person name="Chen W.-M."/>
            <person name="Poole P.S."/>
            <person name="Dixon R.A."/>
            <person name="James E.K."/>
        </authorList>
    </citation>
    <scope>NUCLEOTIDE SEQUENCE [LARGE SCALE GENOMIC DNA]</scope>
    <source>
        <strain evidence="3 4">T</strain>
    </source>
</reference>